<dbReference type="AlphaFoldDB" id="A0A9E7KSL4"/>
<evidence type="ECO:0000256" key="4">
    <source>
        <dbReference type="ARBA" id="ARBA00022723"/>
    </source>
</evidence>
<evidence type="ECO:0000256" key="7">
    <source>
        <dbReference type="ARBA" id="ARBA00024284"/>
    </source>
</evidence>
<dbReference type="EC" id="1.13.11.20" evidence="3"/>
<gene>
    <name evidence="9" type="ORF">MUK42_16714</name>
</gene>
<dbReference type="PANTHER" id="PTHR22966:SF1">
    <property type="entry name" value="PLANT CYSTEINE OXIDASE 1"/>
    <property type="match status" value="1"/>
</dbReference>
<keyword evidence="9" id="KW-0223">Dioxygenase</keyword>
<organism evidence="9 10">
    <name type="scientific">Musa troglodytarum</name>
    <name type="common">fe'i banana</name>
    <dbReference type="NCBI Taxonomy" id="320322"/>
    <lineage>
        <taxon>Eukaryota</taxon>
        <taxon>Viridiplantae</taxon>
        <taxon>Streptophyta</taxon>
        <taxon>Embryophyta</taxon>
        <taxon>Tracheophyta</taxon>
        <taxon>Spermatophyta</taxon>
        <taxon>Magnoliopsida</taxon>
        <taxon>Liliopsida</taxon>
        <taxon>Zingiberales</taxon>
        <taxon>Musaceae</taxon>
        <taxon>Musa</taxon>
    </lineage>
</organism>
<dbReference type="InterPro" id="IPR011051">
    <property type="entry name" value="RmlC_Cupin_sf"/>
</dbReference>
<proteinExistence type="inferred from homology"/>
<dbReference type="InterPro" id="IPR012864">
    <property type="entry name" value="PCO/ADO"/>
</dbReference>
<dbReference type="CDD" id="cd20289">
    <property type="entry name" value="cupin_ADO"/>
    <property type="match status" value="1"/>
</dbReference>
<dbReference type="Proteomes" id="UP001055439">
    <property type="component" value="Chromosome 8"/>
</dbReference>
<comment type="similarity">
    <text evidence="2">Belongs to the cysteine dioxygenase family.</text>
</comment>
<evidence type="ECO:0000256" key="1">
    <source>
        <dbReference type="ARBA" id="ARBA00001954"/>
    </source>
</evidence>
<dbReference type="GO" id="GO:0046872">
    <property type="term" value="F:metal ion binding"/>
    <property type="evidence" value="ECO:0007669"/>
    <property type="project" value="UniProtKB-KW"/>
</dbReference>
<dbReference type="GO" id="GO:0070483">
    <property type="term" value="P:detection of hypoxia"/>
    <property type="evidence" value="ECO:0007669"/>
    <property type="project" value="UniProtKB-ARBA"/>
</dbReference>
<protein>
    <recommendedName>
        <fullName evidence="3">cysteine dioxygenase</fullName>
        <ecNumber evidence="3">1.13.11.20</ecNumber>
    </recommendedName>
</protein>
<feature type="region of interest" description="Disordered" evidence="8">
    <location>
        <begin position="1"/>
        <end position="42"/>
    </location>
</feature>
<dbReference type="InterPro" id="IPR014710">
    <property type="entry name" value="RmlC-like_jellyroll"/>
</dbReference>
<name>A0A9E7KSL4_9LILI</name>
<evidence type="ECO:0000313" key="9">
    <source>
        <dbReference type="EMBL" id="URE26089.1"/>
    </source>
</evidence>
<evidence type="ECO:0000256" key="5">
    <source>
        <dbReference type="ARBA" id="ARBA00023002"/>
    </source>
</evidence>
<evidence type="ECO:0000256" key="8">
    <source>
        <dbReference type="SAM" id="MobiDB-lite"/>
    </source>
</evidence>
<dbReference type="SUPFAM" id="SSF51182">
    <property type="entry name" value="RmlC-like cupins"/>
    <property type="match status" value="1"/>
</dbReference>
<dbReference type="PANTHER" id="PTHR22966">
    <property type="entry name" value="2-AMINOETHANETHIOL DIOXYGENASE"/>
    <property type="match status" value="1"/>
</dbReference>
<keyword evidence="4" id="KW-0479">Metal-binding</keyword>
<evidence type="ECO:0000256" key="3">
    <source>
        <dbReference type="ARBA" id="ARBA00013133"/>
    </source>
</evidence>
<dbReference type="Pfam" id="PF07847">
    <property type="entry name" value="PCO_ADO"/>
    <property type="match status" value="1"/>
</dbReference>
<sequence>MRVNGSLADRKGSDQVATGKSTSSSNSKKNKRRQKKSAAMPSAVQRVFETCKEVFADGGPGIVPSPDEVERLRSVLDAVMPADVGLSPNLPFFRDVGTGGPPPVTYLHLYECPKFSICIFCLPQGAVIPLHDHPAMTVFSKLLMGSMHIKSYDWVHDPRVSNQRIKSSTGASLAKLHTDAISVAPCETSVLYPAAAGNLHCFTAVTSCAVLDVLGPPYDDEQGRACTYYRGNAYSNLPGMYAGHRSPYITYNDPIYVVVGSDRRCAACLVFRFLEESVLYGMHGCLFQAKGQRCVGRGRRTMHGWKKGEASLMSWWYAVLNTRAPE</sequence>
<evidence type="ECO:0000256" key="2">
    <source>
        <dbReference type="ARBA" id="ARBA00006622"/>
    </source>
</evidence>
<dbReference type="GO" id="GO:0017172">
    <property type="term" value="F:cysteine dioxygenase activity"/>
    <property type="evidence" value="ECO:0007669"/>
    <property type="project" value="UniProtKB-EC"/>
</dbReference>
<keyword evidence="6" id="KW-0408">Iron</keyword>
<keyword evidence="10" id="KW-1185">Reference proteome</keyword>
<evidence type="ECO:0000256" key="6">
    <source>
        <dbReference type="ARBA" id="ARBA00023004"/>
    </source>
</evidence>
<comment type="cofactor">
    <cofactor evidence="1">
        <name>Fe(2+)</name>
        <dbReference type="ChEBI" id="CHEBI:29033"/>
    </cofactor>
</comment>
<dbReference type="EMBL" id="CP097510">
    <property type="protein sequence ID" value="URE26089.1"/>
    <property type="molecule type" value="Genomic_DNA"/>
</dbReference>
<dbReference type="Gene3D" id="2.60.120.10">
    <property type="entry name" value="Jelly Rolls"/>
    <property type="match status" value="1"/>
</dbReference>
<comment type="catalytic activity">
    <reaction evidence="7">
        <text>L-cysteine + O2 = 3-sulfino-L-alanine + H(+)</text>
        <dbReference type="Rhea" id="RHEA:20441"/>
        <dbReference type="ChEBI" id="CHEBI:15378"/>
        <dbReference type="ChEBI" id="CHEBI:15379"/>
        <dbReference type="ChEBI" id="CHEBI:35235"/>
        <dbReference type="ChEBI" id="CHEBI:61085"/>
        <dbReference type="EC" id="1.13.11.20"/>
    </reaction>
    <physiologicalReaction direction="left-to-right" evidence="7">
        <dbReference type="Rhea" id="RHEA:20442"/>
    </physiologicalReaction>
</comment>
<accession>A0A9E7KSL4</accession>
<reference evidence="9" key="1">
    <citation type="submission" date="2022-05" db="EMBL/GenBank/DDBJ databases">
        <title>The Musa troglodytarum L. genome provides insights into the mechanism of non-climacteric behaviour and enrichment of carotenoids.</title>
        <authorList>
            <person name="Wang J."/>
        </authorList>
    </citation>
    <scope>NUCLEOTIDE SEQUENCE</scope>
    <source>
        <tissue evidence="9">Leaf</tissue>
    </source>
</reference>
<dbReference type="OrthoDB" id="271433at2759"/>
<keyword evidence="5" id="KW-0560">Oxidoreductase</keyword>
<evidence type="ECO:0000313" key="10">
    <source>
        <dbReference type="Proteomes" id="UP001055439"/>
    </source>
</evidence>